<protein>
    <submittedName>
        <fullName evidence="1">Uncharacterized protein</fullName>
    </submittedName>
</protein>
<gene>
    <name evidence="1" type="ORF">ZIOFF_024830</name>
</gene>
<evidence type="ECO:0000313" key="2">
    <source>
        <dbReference type="Proteomes" id="UP000734854"/>
    </source>
</evidence>
<keyword evidence="2" id="KW-1185">Reference proteome</keyword>
<organism evidence="1 2">
    <name type="scientific">Zingiber officinale</name>
    <name type="common">Ginger</name>
    <name type="synonym">Amomum zingiber</name>
    <dbReference type="NCBI Taxonomy" id="94328"/>
    <lineage>
        <taxon>Eukaryota</taxon>
        <taxon>Viridiplantae</taxon>
        <taxon>Streptophyta</taxon>
        <taxon>Embryophyta</taxon>
        <taxon>Tracheophyta</taxon>
        <taxon>Spermatophyta</taxon>
        <taxon>Magnoliopsida</taxon>
        <taxon>Liliopsida</taxon>
        <taxon>Zingiberales</taxon>
        <taxon>Zingiberaceae</taxon>
        <taxon>Zingiber</taxon>
    </lineage>
</organism>
<reference evidence="1 2" key="1">
    <citation type="submission" date="2020-08" db="EMBL/GenBank/DDBJ databases">
        <title>Plant Genome Project.</title>
        <authorList>
            <person name="Zhang R.-G."/>
        </authorList>
    </citation>
    <scope>NUCLEOTIDE SEQUENCE [LARGE SCALE GENOMIC DNA]</scope>
    <source>
        <tissue evidence="1">Rhizome</tissue>
    </source>
</reference>
<comment type="caution">
    <text evidence="1">The sequence shown here is derived from an EMBL/GenBank/DDBJ whole genome shotgun (WGS) entry which is preliminary data.</text>
</comment>
<proteinExistence type="predicted"/>
<dbReference type="Proteomes" id="UP000734854">
    <property type="component" value="Unassembled WGS sequence"/>
</dbReference>
<name>A0A8J5L6H6_ZINOF</name>
<accession>A0A8J5L6H6</accession>
<sequence>MSHTLTRGTKSYKDAVQATKQIESLAVGFAKPNDCPTVSASSSALIIQNSTQLQLLVQITESLKDIQADLKIIIEQSKGGKSSVSLPDSLIEKLQNLSLGPSEKPKEKRGKL</sequence>
<dbReference type="EMBL" id="JACMSC010000007">
    <property type="protein sequence ID" value="KAG6514470.1"/>
    <property type="molecule type" value="Genomic_DNA"/>
</dbReference>
<dbReference type="AlphaFoldDB" id="A0A8J5L6H6"/>
<evidence type="ECO:0000313" key="1">
    <source>
        <dbReference type="EMBL" id="KAG6514470.1"/>
    </source>
</evidence>